<dbReference type="HAMAP" id="MF_00137">
    <property type="entry name" value="SAICAR_synth"/>
    <property type="match status" value="1"/>
</dbReference>
<dbReference type="PROSITE" id="PS01058">
    <property type="entry name" value="SAICAR_SYNTHETASE_2"/>
    <property type="match status" value="1"/>
</dbReference>
<dbReference type="FunFam" id="3.30.200.20:FF:000199">
    <property type="entry name" value="Phosphoribosylaminoimidazole-succinocarboxamide synthase"/>
    <property type="match status" value="1"/>
</dbReference>
<dbReference type="CDD" id="cd01414">
    <property type="entry name" value="SAICAR_synt_Sc"/>
    <property type="match status" value="1"/>
</dbReference>
<dbReference type="PANTHER" id="PTHR43700">
    <property type="entry name" value="PHOSPHORIBOSYLAMINOIMIDAZOLE-SUCCINOCARBOXAMIDE SYNTHASE"/>
    <property type="match status" value="1"/>
</dbReference>
<dbReference type="InterPro" id="IPR018236">
    <property type="entry name" value="SAICAR_synthetase_CS"/>
</dbReference>
<evidence type="ECO:0000256" key="6">
    <source>
        <dbReference type="ARBA" id="ARBA00022840"/>
    </source>
</evidence>
<dbReference type="GO" id="GO:0005524">
    <property type="term" value="F:ATP binding"/>
    <property type="evidence" value="ECO:0007669"/>
    <property type="project" value="UniProtKB-KW"/>
</dbReference>
<comment type="caution">
    <text evidence="10">The sequence shown here is derived from an EMBL/GenBank/DDBJ whole genome shotgun (WGS) entry which is preliminary data.</text>
</comment>
<comment type="similarity">
    <text evidence="2 8">Belongs to the SAICAR synthetase family.</text>
</comment>
<comment type="catalytic activity">
    <reaction evidence="7 8">
        <text>5-amino-1-(5-phospho-D-ribosyl)imidazole-4-carboxylate + L-aspartate + ATP = (2S)-2-[5-amino-1-(5-phospho-beta-D-ribosyl)imidazole-4-carboxamido]succinate + ADP + phosphate + 2 H(+)</text>
        <dbReference type="Rhea" id="RHEA:22628"/>
        <dbReference type="ChEBI" id="CHEBI:15378"/>
        <dbReference type="ChEBI" id="CHEBI:29991"/>
        <dbReference type="ChEBI" id="CHEBI:30616"/>
        <dbReference type="ChEBI" id="CHEBI:43474"/>
        <dbReference type="ChEBI" id="CHEBI:58443"/>
        <dbReference type="ChEBI" id="CHEBI:77657"/>
        <dbReference type="ChEBI" id="CHEBI:456216"/>
        <dbReference type="EC" id="6.3.2.6"/>
    </reaction>
</comment>
<sequence>MPGGKKLPIFRLIFVKSLMSTMRDGIKETNFNFPGQVGFYRGKVRDVYIFEDKLAVVASDRISAFDVVLPRAIPYKGQVLNQIAFHFLNATKDVVPNWVLGSPHPNVTIGRRCEPFKVEMVIRGYLAGHAWRTYRSGKRELCGVTLPEGLKENDPLPFPIITPTTKADEGHDEDISKADILGNGIVSPADYEKLESYTHALFATGTEMAKEKGLILVDTKYEFGKYGDQILLIDEIHTPDSSRYFYADGYEERQQRGEAQKQLSKEFVRQWLIANGFQGLDGQQIPEMTDEIVQDISSRYIELYENITGESFVKDSLDNINEAIQNSIVSHT</sequence>
<evidence type="ECO:0000256" key="5">
    <source>
        <dbReference type="ARBA" id="ARBA00022755"/>
    </source>
</evidence>
<reference evidence="10 11" key="1">
    <citation type="submission" date="2013-02" db="EMBL/GenBank/DDBJ databases">
        <title>A novel strain isolated from Lonar lake, Maharashtra, India.</title>
        <authorList>
            <person name="Singh A."/>
        </authorList>
    </citation>
    <scope>NUCLEOTIDE SEQUENCE [LARGE SCALE GENOMIC DNA]</scope>
    <source>
        <strain evidence="10 11">AK24</strain>
    </source>
</reference>
<feature type="domain" description="SAICAR synthetase/ADE2 N-terminal" evidence="9">
    <location>
        <begin position="39"/>
        <end position="274"/>
    </location>
</feature>
<dbReference type="EC" id="6.3.2.6" evidence="8"/>
<dbReference type="PANTHER" id="PTHR43700:SF1">
    <property type="entry name" value="PHOSPHORIBOSYLAMINOIMIDAZOLE-SUCCINOCARBOXAMIDE SYNTHASE"/>
    <property type="match status" value="1"/>
</dbReference>
<comment type="pathway">
    <text evidence="1 8">Purine metabolism; IMP biosynthesis via de novo pathway; 5-amino-1-(5-phospho-D-ribosyl)imidazole-4-carboxamide from 5-amino-1-(5-phospho-D-ribosyl)imidazole-4-carboxylate: step 1/2.</text>
</comment>
<keyword evidence="4 8" id="KW-0547">Nucleotide-binding</keyword>
<keyword evidence="6 8" id="KW-0067">ATP-binding</keyword>
<dbReference type="NCBIfam" id="NF009251">
    <property type="entry name" value="PRK12607.1"/>
    <property type="match status" value="1"/>
</dbReference>
<evidence type="ECO:0000256" key="4">
    <source>
        <dbReference type="ARBA" id="ARBA00022741"/>
    </source>
</evidence>
<protein>
    <recommendedName>
        <fullName evidence="8">Phosphoribosylaminoimidazole-succinocarboxamide synthase</fullName>
        <ecNumber evidence="8">6.3.2.6</ecNumber>
    </recommendedName>
    <alternativeName>
        <fullName evidence="8">SAICAR synthetase</fullName>
    </alternativeName>
</protein>
<dbReference type="Gene3D" id="3.30.200.20">
    <property type="entry name" value="Phosphorylase Kinase, domain 1"/>
    <property type="match status" value="1"/>
</dbReference>
<dbReference type="Gene3D" id="3.30.470.20">
    <property type="entry name" value="ATP-grasp fold, B domain"/>
    <property type="match status" value="1"/>
</dbReference>
<dbReference type="SUPFAM" id="SSF56104">
    <property type="entry name" value="SAICAR synthase-like"/>
    <property type="match status" value="1"/>
</dbReference>
<evidence type="ECO:0000256" key="3">
    <source>
        <dbReference type="ARBA" id="ARBA00022598"/>
    </source>
</evidence>
<evidence type="ECO:0000256" key="7">
    <source>
        <dbReference type="ARBA" id="ARBA00048475"/>
    </source>
</evidence>
<keyword evidence="11" id="KW-1185">Reference proteome</keyword>
<dbReference type="PATRIC" id="fig|1288963.3.peg.3537"/>
<evidence type="ECO:0000259" key="9">
    <source>
        <dbReference type="Pfam" id="PF01259"/>
    </source>
</evidence>
<evidence type="ECO:0000256" key="8">
    <source>
        <dbReference type="HAMAP-Rule" id="MF_00137"/>
    </source>
</evidence>
<accession>R7ZPH0</accession>
<dbReference type="EMBL" id="AQHR01000091">
    <property type="protein sequence ID" value="EON75958.1"/>
    <property type="molecule type" value="Genomic_DNA"/>
</dbReference>
<dbReference type="GO" id="GO:0006189">
    <property type="term" value="P:'de novo' IMP biosynthetic process"/>
    <property type="evidence" value="ECO:0007669"/>
    <property type="project" value="UniProtKB-UniRule"/>
</dbReference>
<evidence type="ECO:0000313" key="10">
    <source>
        <dbReference type="EMBL" id="EON75958.1"/>
    </source>
</evidence>
<dbReference type="Proteomes" id="UP000013909">
    <property type="component" value="Unassembled WGS sequence"/>
</dbReference>
<dbReference type="InterPro" id="IPR028923">
    <property type="entry name" value="SAICAR_synt/ADE2_N"/>
</dbReference>
<dbReference type="Pfam" id="PF01259">
    <property type="entry name" value="SAICAR_synt"/>
    <property type="match status" value="1"/>
</dbReference>
<gene>
    <name evidence="8" type="primary">purC</name>
    <name evidence="10" type="ORF">ADIS_3546</name>
</gene>
<dbReference type="UniPathway" id="UPA00074">
    <property type="reaction ID" value="UER00131"/>
</dbReference>
<keyword evidence="5 8" id="KW-0658">Purine biosynthesis</keyword>
<evidence type="ECO:0000256" key="1">
    <source>
        <dbReference type="ARBA" id="ARBA00004672"/>
    </source>
</evidence>
<organism evidence="10 11">
    <name type="scientific">Lunatimonas lonarensis</name>
    <dbReference type="NCBI Taxonomy" id="1232681"/>
    <lineage>
        <taxon>Bacteria</taxon>
        <taxon>Pseudomonadati</taxon>
        <taxon>Bacteroidota</taxon>
        <taxon>Cytophagia</taxon>
        <taxon>Cytophagales</taxon>
        <taxon>Cyclobacteriaceae</taxon>
    </lineage>
</organism>
<dbReference type="GO" id="GO:0004639">
    <property type="term" value="F:phosphoribosylaminoimidazolesuccinocarboxamide synthase activity"/>
    <property type="evidence" value="ECO:0007669"/>
    <property type="project" value="UniProtKB-UniRule"/>
</dbReference>
<dbReference type="STRING" id="1232681.ADIS_3546"/>
<evidence type="ECO:0000256" key="2">
    <source>
        <dbReference type="ARBA" id="ARBA00010190"/>
    </source>
</evidence>
<keyword evidence="3 8" id="KW-0436">Ligase</keyword>
<dbReference type="AlphaFoldDB" id="R7ZPH0"/>
<dbReference type="GO" id="GO:0005737">
    <property type="term" value="C:cytoplasm"/>
    <property type="evidence" value="ECO:0007669"/>
    <property type="project" value="TreeGrafter"/>
</dbReference>
<evidence type="ECO:0000313" key="11">
    <source>
        <dbReference type="Proteomes" id="UP000013909"/>
    </source>
</evidence>
<name>R7ZPH0_9BACT</name>
<proteinExistence type="inferred from homology"/>